<name>A0A3Q9FNC4_9BACT</name>
<dbReference type="AlphaFoldDB" id="A0A3Q9FNC4"/>
<feature type="transmembrane region" description="Helical" evidence="1">
    <location>
        <begin position="62"/>
        <end position="81"/>
    </location>
</feature>
<gene>
    <name evidence="2" type="ORF">EI427_01715</name>
</gene>
<feature type="transmembrane region" description="Helical" evidence="1">
    <location>
        <begin position="93"/>
        <end position="112"/>
    </location>
</feature>
<dbReference type="PANTHER" id="PTHR40031">
    <property type="entry name" value="HYPOTHETICAL MEMBRANE SPANNING PROTEIN"/>
    <property type="match status" value="1"/>
</dbReference>
<organism evidence="2 3">
    <name type="scientific">Flammeovirga pectinis</name>
    <dbReference type="NCBI Taxonomy" id="2494373"/>
    <lineage>
        <taxon>Bacteria</taxon>
        <taxon>Pseudomonadati</taxon>
        <taxon>Bacteroidota</taxon>
        <taxon>Cytophagia</taxon>
        <taxon>Cytophagales</taxon>
        <taxon>Flammeovirgaceae</taxon>
        <taxon>Flammeovirga</taxon>
    </lineage>
</organism>
<evidence type="ECO:0000313" key="2">
    <source>
        <dbReference type="EMBL" id="AZQ60976.1"/>
    </source>
</evidence>
<dbReference type="GO" id="GO:0016787">
    <property type="term" value="F:hydrolase activity"/>
    <property type="evidence" value="ECO:0007669"/>
    <property type="project" value="UniProtKB-KW"/>
</dbReference>
<dbReference type="InterPro" id="IPR053170">
    <property type="entry name" value="Transcription_regulator"/>
</dbReference>
<dbReference type="Pfam" id="PF04307">
    <property type="entry name" value="YdjM"/>
    <property type="match status" value="1"/>
</dbReference>
<dbReference type="RefSeq" id="WP_126610947.1">
    <property type="nucleotide sequence ID" value="NZ_CP034562.1"/>
</dbReference>
<keyword evidence="3" id="KW-1185">Reference proteome</keyword>
<keyword evidence="2" id="KW-0378">Hydrolase</keyword>
<evidence type="ECO:0000313" key="3">
    <source>
        <dbReference type="Proteomes" id="UP000267268"/>
    </source>
</evidence>
<proteinExistence type="predicted"/>
<dbReference type="OrthoDB" id="9781927at2"/>
<keyword evidence="1" id="KW-1133">Transmembrane helix</keyword>
<feature type="transmembrane region" description="Helical" evidence="1">
    <location>
        <begin position="160"/>
        <end position="178"/>
    </location>
</feature>
<reference evidence="2 3" key="1">
    <citation type="submission" date="2018-12" db="EMBL/GenBank/DDBJ databases">
        <title>Flammeovirga pectinis sp. nov., isolated from the gut of the Korean scallop, Patinopecten yessoensis.</title>
        <authorList>
            <person name="Bae J.-W."/>
            <person name="Jeong Y.-S."/>
            <person name="Kang W."/>
        </authorList>
    </citation>
    <scope>NUCLEOTIDE SEQUENCE [LARGE SCALE GENOMIC DNA]</scope>
    <source>
        <strain evidence="2 3">L12M1</strain>
    </source>
</reference>
<keyword evidence="1" id="KW-0472">Membrane</keyword>
<dbReference type="PANTHER" id="PTHR40031:SF1">
    <property type="entry name" value="MEMBRANE-BOUND METAL-DEPENDENT HYDROLASE"/>
    <property type="match status" value="1"/>
</dbReference>
<protein>
    <submittedName>
        <fullName evidence="2">Metal-dependent hydrolase</fullName>
    </submittedName>
</protein>
<evidence type="ECO:0000256" key="1">
    <source>
        <dbReference type="SAM" id="Phobius"/>
    </source>
</evidence>
<keyword evidence="1" id="KW-0812">Transmembrane</keyword>
<dbReference type="InterPro" id="IPR007404">
    <property type="entry name" value="YdjM-like"/>
</dbReference>
<sequence>MDSLTQVVLGASVGEAVLGKKIGLKAAIFGAIAGTIPDLDTLASPFLDTVGELTFHRSVTHSFLFCFLAAPIFGYLCHKLFGKQKDTFKEWTLLFFLGFITHSLLDTCTTWGTQLMWPFTPYGFATYTVFVVDPHYTLPFMILLIIALCKPKDSKIRQQLNYIGLGISTAYLLLGFVLQNKANNVFEANLKEQGITYQKYITKPTPLNIWLWATSVQTDSTYYTGFYSVFDKDKKVTFSVSPKNHQLLNKLPPSSKTDKLLYVTKGFYTVEDHGNSIWINDLRFGTFDGWKGKGKGRTVFVYHLTPNKDGSIDYEQKSYRFKPSKEYMIAYLKRVFGHKENIAL</sequence>
<accession>A0A3Q9FNC4</accession>
<dbReference type="KEGG" id="fll:EI427_01715"/>
<dbReference type="Proteomes" id="UP000267268">
    <property type="component" value="Chromosome 1"/>
</dbReference>
<dbReference type="EMBL" id="CP034562">
    <property type="protein sequence ID" value="AZQ60976.1"/>
    <property type="molecule type" value="Genomic_DNA"/>
</dbReference>
<feature type="transmembrane region" description="Helical" evidence="1">
    <location>
        <begin position="124"/>
        <end position="148"/>
    </location>
</feature>